<keyword evidence="2" id="KW-0812">Transmembrane</keyword>
<dbReference type="EMBL" id="VJXX01000004">
    <property type="protein sequence ID" value="MPY11469.1"/>
    <property type="molecule type" value="Genomic_DNA"/>
</dbReference>
<accession>A0A7X1TP50</accession>
<reference evidence="4" key="1">
    <citation type="submission" date="2019-07" db="EMBL/GenBank/DDBJ databases">
        <title>Arthrobacter KR32 sp. nov., isolated from mountain cheese made of cows milk.</title>
        <authorList>
            <person name="Flegler A."/>
        </authorList>
    </citation>
    <scope>NUCLEOTIDE SEQUENCE [LARGE SCALE GENOMIC DNA]</scope>
    <source>
        <strain evidence="4">KR32</strain>
    </source>
</reference>
<dbReference type="RefSeq" id="WP_152816083.1">
    <property type="nucleotide sequence ID" value="NZ_VJXX01000004.1"/>
</dbReference>
<comment type="caution">
    <text evidence="3">The sequence shown here is derived from an EMBL/GenBank/DDBJ whole genome shotgun (WGS) entry which is preliminary data.</text>
</comment>
<evidence type="ECO:0000313" key="4">
    <source>
        <dbReference type="Proteomes" id="UP000326464"/>
    </source>
</evidence>
<name>A0A7X1TP50_9MICC</name>
<keyword evidence="2" id="KW-1133">Transmembrane helix</keyword>
<feature type="transmembrane region" description="Helical" evidence="2">
    <location>
        <begin position="58"/>
        <end position="78"/>
    </location>
</feature>
<evidence type="ECO:0000313" key="3">
    <source>
        <dbReference type="EMBL" id="MPY11469.1"/>
    </source>
</evidence>
<protein>
    <submittedName>
        <fullName evidence="3">Uncharacterized protein</fullName>
    </submittedName>
</protein>
<dbReference type="AlphaFoldDB" id="A0A7X1TP50"/>
<keyword evidence="2" id="KW-0472">Membrane</keyword>
<sequence length="88" mass="8559">MGAPAPGARTARTTAAAPATSSASAASAASAETAAEEQPADDVVAEAATPLGADPVRYIAAGVLSIVAVALALAIAVVSQPRRPRRTH</sequence>
<evidence type="ECO:0000256" key="2">
    <source>
        <dbReference type="SAM" id="Phobius"/>
    </source>
</evidence>
<feature type="compositionally biased region" description="Low complexity" evidence="1">
    <location>
        <begin position="1"/>
        <end position="33"/>
    </location>
</feature>
<evidence type="ECO:0000256" key="1">
    <source>
        <dbReference type="SAM" id="MobiDB-lite"/>
    </source>
</evidence>
<feature type="region of interest" description="Disordered" evidence="1">
    <location>
        <begin position="1"/>
        <end position="42"/>
    </location>
</feature>
<dbReference type="Proteomes" id="UP000326464">
    <property type="component" value="Unassembled WGS sequence"/>
</dbReference>
<proteinExistence type="predicted"/>
<organism evidence="3 4">
    <name type="scientific">Arthrobacter bussei</name>
    <dbReference type="NCBI Taxonomy" id="2594179"/>
    <lineage>
        <taxon>Bacteria</taxon>
        <taxon>Bacillati</taxon>
        <taxon>Actinomycetota</taxon>
        <taxon>Actinomycetes</taxon>
        <taxon>Micrococcales</taxon>
        <taxon>Micrococcaceae</taxon>
        <taxon>Arthrobacter</taxon>
    </lineage>
</organism>
<keyword evidence="4" id="KW-1185">Reference proteome</keyword>
<gene>
    <name evidence="3" type="ORF">FNH21_12195</name>
</gene>